<dbReference type="KEGG" id="ise:JBKA6_0528"/>
<organism evidence="1 2">
    <name type="scientific">Ichthyobacterium seriolicida</name>
    <dbReference type="NCBI Taxonomy" id="242600"/>
    <lineage>
        <taxon>Bacteria</taxon>
        <taxon>Pseudomonadati</taxon>
        <taxon>Bacteroidota</taxon>
        <taxon>Flavobacteriia</taxon>
        <taxon>Flavobacteriales</taxon>
        <taxon>Ichthyobacteriaceae</taxon>
        <taxon>Ichthyobacterium</taxon>
    </lineage>
</organism>
<gene>
    <name evidence="1" type="ORF">JBKA6_0528</name>
</gene>
<dbReference type="RefSeq" id="WP_157776898.1">
    <property type="nucleotide sequence ID" value="NZ_AP014564.1"/>
</dbReference>
<protein>
    <recommendedName>
        <fullName evidence="3">Lipoprotein</fullName>
    </recommendedName>
</protein>
<dbReference type="EMBL" id="AP014564">
    <property type="protein sequence ID" value="BAV94541.1"/>
    <property type="molecule type" value="Genomic_DNA"/>
</dbReference>
<keyword evidence="2" id="KW-1185">Reference proteome</keyword>
<evidence type="ECO:0008006" key="3">
    <source>
        <dbReference type="Google" id="ProtNLM"/>
    </source>
</evidence>
<name>A0A1J1E0S7_9FLAO</name>
<dbReference type="PROSITE" id="PS51257">
    <property type="entry name" value="PROKAR_LIPOPROTEIN"/>
    <property type="match status" value="1"/>
</dbReference>
<sequence>MLKKILISISSLILACCMGYNVYTPEDHQRDIKMVKSGTIDPNLLGIWIDITIPNDPSDSTMLEIFRKDKVLNKQVFYNKKLKEFRCESSKFDVPNSFWSVKRKGYFHCVYGYLPPGRNVISRLREKRYIIKDGILHTGNDSELYFRSKKLEDYDKEMYDKLLKTDLPCMNLSTIYSD</sequence>
<dbReference type="Proteomes" id="UP000243197">
    <property type="component" value="Chromosome"/>
</dbReference>
<accession>A0A1J1E0S7</accession>
<proteinExistence type="predicted"/>
<reference evidence="1 2" key="1">
    <citation type="submission" date="2014-03" db="EMBL/GenBank/DDBJ databases">
        <title>complete genome sequence of Flavobacteriaceae bacterium JBKA-6.</title>
        <authorList>
            <person name="Takano T."/>
            <person name="Nakamura Y."/>
            <person name="Takuma S."/>
            <person name="Yasuike M."/>
            <person name="Matsuyama T."/>
            <person name="Sakai T."/>
            <person name="Fujiwara A."/>
            <person name="Kimoto K."/>
            <person name="Fukuda Y."/>
            <person name="Kondo H."/>
            <person name="Hirono I."/>
            <person name="Nakayasu C."/>
        </authorList>
    </citation>
    <scope>NUCLEOTIDE SEQUENCE [LARGE SCALE GENOMIC DNA]</scope>
    <source>
        <strain evidence="1 2">JBKA-6</strain>
    </source>
</reference>
<evidence type="ECO:0000313" key="1">
    <source>
        <dbReference type="EMBL" id="BAV94541.1"/>
    </source>
</evidence>
<dbReference type="AlphaFoldDB" id="A0A1J1E0S7"/>
<evidence type="ECO:0000313" key="2">
    <source>
        <dbReference type="Proteomes" id="UP000243197"/>
    </source>
</evidence>